<evidence type="ECO:0000313" key="2">
    <source>
        <dbReference type="EMBL" id="CAD8051485.1"/>
    </source>
</evidence>
<evidence type="ECO:0000313" key="3">
    <source>
        <dbReference type="Proteomes" id="UP000688137"/>
    </source>
</evidence>
<accession>A0A8S1KCT9</accession>
<gene>
    <name evidence="2" type="ORF">PPRIM_AZ9-3.1.T0180120</name>
</gene>
<reference evidence="2" key="1">
    <citation type="submission" date="2021-01" db="EMBL/GenBank/DDBJ databases">
        <authorList>
            <consortium name="Genoscope - CEA"/>
            <person name="William W."/>
        </authorList>
    </citation>
    <scope>NUCLEOTIDE SEQUENCE</scope>
</reference>
<name>A0A8S1KCT9_PARPR</name>
<feature type="region of interest" description="Disordered" evidence="1">
    <location>
        <begin position="232"/>
        <end position="253"/>
    </location>
</feature>
<dbReference type="EMBL" id="CAJJDM010000014">
    <property type="protein sequence ID" value="CAD8051485.1"/>
    <property type="molecule type" value="Genomic_DNA"/>
</dbReference>
<dbReference type="Proteomes" id="UP000688137">
    <property type="component" value="Unassembled WGS sequence"/>
</dbReference>
<sequence length="356" mass="41866">MQSLQSDLKYIRDALTLLIDKLIPFIEQKQILQFCKALKNKVSDDKVTPFSIYIETQKNFETFQVKPIKLNNTTDEKFTLSVLCKLRQAQIEFKNNTQQFASIYNSVKENVESVYVTSQELQTMMNEKQIQSKVEQRQDKIRRVSIYSKQNRQKTDKDIQEEMPKEYKNEIKQEQNKEIKSDTKKIGQKNDIKVDTKIEKRDEVRSDSKYSFEGSKKDIFTTQDILQNQRINHQNQSQQQIKLEKPQSQQSPMNYQQVKSQNISPQPSFNYIHTPPHSYTQVPLQKNFQTSNFTYVQQQSQQSGQILFTQSDQKQNSQIGSYVPNYDLLARVDQLLQKTKSNIQTQNTTTCLTNRI</sequence>
<proteinExistence type="predicted"/>
<keyword evidence="3" id="KW-1185">Reference proteome</keyword>
<organism evidence="2 3">
    <name type="scientific">Paramecium primaurelia</name>
    <dbReference type="NCBI Taxonomy" id="5886"/>
    <lineage>
        <taxon>Eukaryota</taxon>
        <taxon>Sar</taxon>
        <taxon>Alveolata</taxon>
        <taxon>Ciliophora</taxon>
        <taxon>Intramacronucleata</taxon>
        <taxon>Oligohymenophorea</taxon>
        <taxon>Peniculida</taxon>
        <taxon>Parameciidae</taxon>
        <taxon>Paramecium</taxon>
    </lineage>
</organism>
<dbReference type="AlphaFoldDB" id="A0A8S1KCT9"/>
<comment type="caution">
    <text evidence="2">The sequence shown here is derived from an EMBL/GenBank/DDBJ whole genome shotgun (WGS) entry which is preliminary data.</text>
</comment>
<dbReference type="OMA" id="QNTTHCL"/>
<evidence type="ECO:0000256" key="1">
    <source>
        <dbReference type="SAM" id="MobiDB-lite"/>
    </source>
</evidence>
<protein>
    <submittedName>
        <fullName evidence="2">Uncharacterized protein</fullName>
    </submittedName>
</protein>